<name>A0A7S4FYJ2_9EUGL</name>
<keyword evidence="7 8" id="KW-0472">Membrane</keyword>
<evidence type="ECO:0000256" key="3">
    <source>
        <dbReference type="ARBA" id="ARBA00022692"/>
    </source>
</evidence>
<accession>A0A7S4FYJ2</accession>
<protein>
    <recommendedName>
        <fullName evidence="10">Signal peptide peptidase</fullName>
    </recommendedName>
</protein>
<feature type="transmembrane region" description="Helical" evidence="8">
    <location>
        <begin position="6"/>
        <end position="22"/>
    </location>
</feature>
<dbReference type="GO" id="GO:0098553">
    <property type="term" value="C:lumenal side of endoplasmic reticulum membrane"/>
    <property type="evidence" value="ECO:0007669"/>
    <property type="project" value="TreeGrafter"/>
</dbReference>
<evidence type="ECO:0000313" key="9">
    <source>
        <dbReference type="EMBL" id="CAE0819301.1"/>
    </source>
</evidence>
<evidence type="ECO:0000256" key="1">
    <source>
        <dbReference type="ARBA" id="ARBA00004477"/>
    </source>
</evidence>
<feature type="transmembrane region" description="Helical" evidence="8">
    <location>
        <begin position="186"/>
        <end position="205"/>
    </location>
</feature>
<dbReference type="GO" id="GO:0006465">
    <property type="term" value="P:signal peptide processing"/>
    <property type="evidence" value="ECO:0007669"/>
    <property type="project" value="TreeGrafter"/>
</dbReference>
<keyword evidence="5" id="KW-0256">Endoplasmic reticulum</keyword>
<dbReference type="Pfam" id="PF04258">
    <property type="entry name" value="Peptidase_A22B"/>
    <property type="match status" value="2"/>
</dbReference>
<proteinExistence type="inferred from homology"/>
<dbReference type="GO" id="GO:0033619">
    <property type="term" value="P:membrane protein proteolysis"/>
    <property type="evidence" value="ECO:0007669"/>
    <property type="project" value="TreeGrafter"/>
</dbReference>
<evidence type="ECO:0000256" key="4">
    <source>
        <dbReference type="ARBA" id="ARBA00022801"/>
    </source>
</evidence>
<dbReference type="PANTHER" id="PTHR12174:SF23">
    <property type="entry name" value="MINOR HISTOCOMPATIBILITY ANTIGEN H13"/>
    <property type="match status" value="1"/>
</dbReference>
<dbReference type="GO" id="GO:0042500">
    <property type="term" value="F:aspartic endopeptidase activity, intramembrane cleaving"/>
    <property type="evidence" value="ECO:0007669"/>
    <property type="project" value="InterPro"/>
</dbReference>
<sequence>MDPIYIAYTSLVVMALIPIYVGSLRSEKEKKVESLTSKDAYMFPLYGSCALLGLYVVFKLVAAHIVNMLLTCYFVLLATAAVASVVRPVMQRVHVVLAGIVGVGVAVAYLFTKHWILNNIIGICFALSGVEYLGLSSFKVGAILLCGLFFYDIFWVFGTEVMVSVATKFDAPIKVLFPRNIFDPESKHAMLGLGDIVIPGIFLALMYRFDCAQSRKRAESTVRKTYFHSCFVAYILGLVVCIGIMQVFKAAQPALLYLVPACLGSVLLVAVAKGELSDLMAYEEEKAAEPEGEADLPFMDQVKKAVRELFLGPAPEKVSKD</sequence>
<evidence type="ECO:0008006" key="10">
    <source>
        <dbReference type="Google" id="ProtNLM"/>
    </source>
</evidence>
<organism evidence="9">
    <name type="scientific">Eutreptiella gymnastica</name>
    <dbReference type="NCBI Taxonomy" id="73025"/>
    <lineage>
        <taxon>Eukaryota</taxon>
        <taxon>Discoba</taxon>
        <taxon>Euglenozoa</taxon>
        <taxon>Euglenida</taxon>
        <taxon>Spirocuta</taxon>
        <taxon>Euglenophyceae</taxon>
        <taxon>Eutreptiales</taxon>
        <taxon>Eutreptiaceae</taxon>
        <taxon>Eutreptiella</taxon>
    </lineage>
</organism>
<evidence type="ECO:0000256" key="8">
    <source>
        <dbReference type="SAM" id="Phobius"/>
    </source>
</evidence>
<dbReference type="AlphaFoldDB" id="A0A7S4FYJ2"/>
<feature type="transmembrane region" description="Helical" evidence="8">
    <location>
        <begin position="142"/>
        <end position="166"/>
    </location>
</feature>
<dbReference type="EMBL" id="HBJA01087448">
    <property type="protein sequence ID" value="CAE0819301.1"/>
    <property type="molecule type" value="Transcribed_RNA"/>
</dbReference>
<dbReference type="InterPro" id="IPR007369">
    <property type="entry name" value="Peptidase_A22B_SPP"/>
</dbReference>
<dbReference type="InterPro" id="IPR006639">
    <property type="entry name" value="Preselin/SPP"/>
</dbReference>
<keyword evidence="4" id="KW-0378">Hydrolase</keyword>
<feature type="transmembrane region" description="Helical" evidence="8">
    <location>
        <begin position="117"/>
        <end position="135"/>
    </location>
</feature>
<feature type="transmembrane region" description="Helical" evidence="8">
    <location>
        <begin position="43"/>
        <end position="62"/>
    </location>
</feature>
<feature type="transmembrane region" description="Helical" evidence="8">
    <location>
        <begin position="68"/>
        <end position="86"/>
    </location>
</feature>
<evidence type="ECO:0000256" key="7">
    <source>
        <dbReference type="ARBA" id="ARBA00023136"/>
    </source>
</evidence>
<comment type="subcellular location">
    <subcellularLocation>
        <location evidence="1">Endoplasmic reticulum membrane</location>
        <topology evidence="1">Multi-pass membrane protein</topology>
    </subcellularLocation>
</comment>
<dbReference type="SMART" id="SM00730">
    <property type="entry name" value="PSN"/>
    <property type="match status" value="1"/>
</dbReference>
<evidence type="ECO:0000256" key="2">
    <source>
        <dbReference type="ARBA" id="ARBA00006859"/>
    </source>
</evidence>
<feature type="transmembrane region" description="Helical" evidence="8">
    <location>
        <begin position="254"/>
        <end position="272"/>
    </location>
</feature>
<feature type="transmembrane region" description="Helical" evidence="8">
    <location>
        <begin position="226"/>
        <end position="248"/>
    </location>
</feature>
<keyword evidence="3 8" id="KW-0812">Transmembrane</keyword>
<dbReference type="PANTHER" id="PTHR12174">
    <property type="entry name" value="SIGNAL PEPTIDE PEPTIDASE"/>
    <property type="match status" value="1"/>
</dbReference>
<evidence type="ECO:0000256" key="6">
    <source>
        <dbReference type="ARBA" id="ARBA00022989"/>
    </source>
</evidence>
<gene>
    <name evidence="9" type="ORF">EGYM00163_LOCUS30470</name>
</gene>
<comment type="similarity">
    <text evidence="2">Belongs to the peptidase A22B family.</text>
</comment>
<keyword evidence="6 8" id="KW-1133">Transmembrane helix</keyword>
<dbReference type="GO" id="GO:0098554">
    <property type="term" value="C:cytoplasmic side of endoplasmic reticulum membrane"/>
    <property type="evidence" value="ECO:0007669"/>
    <property type="project" value="TreeGrafter"/>
</dbReference>
<evidence type="ECO:0000256" key="5">
    <source>
        <dbReference type="ARBA" id="ARBA00022824"/>
    </source>
</evidence>
<reference evidence="9" key="1">
    <citation type="submission" date="2021-01" db="EMBL/GenBank/DDBJ databases">
        <authorList>
            <person name="Corre E."/>
            <person name="Pelletier E."/>
            <person name="Niang G."/>
            <person name="Scheremetjew M."/>
            <person name="Finn R."/>
            <person name="Kale V."/>
            <person name="Holt S."/>
            <person name="Cochrane G."/>
            <person name="Meng A."/>
            <person name="Brown T."/>
            <person name="Cohen L."/>
        </authorList>
    </citation>
    <scope>NUCLEOTIDE SEQUENCE</scope>
    <source>
        <strain evidence="9">CCMP1594</strain>
    </source>
</reference>
<feature type="transmembrane region" description="Helical" evidence="8">
    <location>
        <begin position="93"/>
        <end position="111"/>
    </location>
</feature>